<dbReference type="Proteomes" id="UP000642571">
    <property type="component" value="Unassembled WGS sequence"/>
</dbReference>
<dbReference type="InterPro" id="IPR028082">
    <property type="entry name" value="Peripla_BP_I"/>
</dbReference>
<dbReference type="InterPro" id="IPR010982">
    <property type="entry name" value="Lambda_DNA-bd_dom_sf"/>
</dbReference>
<dbReference type="RefSeq" id="WP_188653007.1">
    <property type="nucleotide sequence ID" value="NZ_BMIN01000006.1"/>
</dbReference>
<dbReference type="EMBL" id="BMIN01000006">
    <property type="protein sequence ID" value="GGD11213.1"/>
    <property type="molecule type" value="Genomic_DNA"/>
</dbReference>
<dbReference type="SUPFAM" id="SSF53822">
    <property type="entry name" value="Periplasmic binding protein-like I"/>
    <property type="match status" value="1"/>
</dbReference>
<keyword evidence="2" id="KW-0238">DNA-binding</keyword>
<dbReference type="CDD" id="cd01392">
    <property type="entry name" value="HTH_LacI"/>
    <property type="match status" value="1"/>
</dbReference>
<dbReference type="CDD" id="cd06286">
    <property type="entry name" value="PBP1_CcpB-like"/>
    <property type="match status" value="1"/>
</dbReference>
<keyword evidence="3" id="KW-0804">Transcription</keyword>
<dbReference type="Pfam" id="PF00356">
    <property type="entry name" value="LacI"/>
    <property type="match status" value="1"/>
</dbReference>
<dbReference type="Gene3D" id="3.40.50.2300">
    <property type="match status" value="2"/>
</dbReference>
<evidence type="ECO:0000256" key="3">
    <source>
        <dbReference type="ARBA" id="ARBA00023163"/>
    </source>
</evidence>
<gene>
    <name evidence="5" type="ORF">GCM10011389_18440</name>
</gene>
<evidence type="ECO:0000313" key="6">
    <source>
        <dbReference type="Proteomes" id="UP000642571"/>
    </source>
</evidence>
<keyword evidence="1" id="KW-0805">Transcription regulation</keyword>
<organism evidence="5 6">
    <name type="scientific">Pontibacillus salipaludis</name>
    <dbReference type="NCBI Taxonomy" id="1697394"/>
    <lineage>
        <taxon>Bacteria</taxon>
        <taxon>Bacillati</taxon>
        <taxon>Bacillota</taxon>
        <taxon>Bacilli</taxon>
        <taxon>Bacillales</taxon>
        <taxon>Bacillaceae</taxon>
        <taxon>Pontibacillus</taxon>
    </lineage>
</organism>
<evidence type="ECO:0000256" key="1">
    <source>
        <dbReference type="ARBA" id="ARBA00023015"/>
    </source>
</evidence>
<dbReference type="PROSITE" id="PS00356">
    <property type="entry name" value="HTH_LACI_1"/>
    <property type="match status" value="1"/>
</dbReference>
<proteinExistence type="predicted"/>
<dbReference type="PRINTS" id="PR00036">
    <property type="entry name" value="HTHLACI"/>
</dbReference>
<evidence type="ECO:0000259" key="4">
    <source>
        <dbReference type="PROSITE" id="PS50932"/>
    </source>
</evidence>
<feature type="domain" description="HTH lacI-type" evidence="4">
    <location>
        <begin position="2"/>
        <end position="56"/>
    </location>
</feature>
<dbReference type="SMART" id="SM00354">
    <property type="entry name" value="HTH_LACI"/>
    <property type="match status" value="1"/>
</dbReference>
<dbReference type="Gene3D" id="1.10.260.40">
    <property type="entry name" value="lambda repressor-like DNA-binding domains"/>
    <property type="match status" value="1"/>
</dbReference>
<dbReference type="InterPro" id="IPR001761">
    <property type="entry name" value="Peripla_BP/Lac1_sug-bd_dom"/>
</dbReference>
<dbReference type="Pfam" id="PF00532">
    <property type="entry name" value="Peripla_BP_1"/>
    <property type="match status" value="1"/>
</dbReference>
<dbReference type="InterPro" id="IPR000843">
    <property type="entry name" value="HTH_LacI"/>
</dbReference>
<dbReference type="SUPFAM" id="SSF47413">
    <property type="entry name" value="lambda repressor-like DNA-binding domains"/>
    <property type="match status" value="1"/>
</dbReference>
<comment type="caution">
    <text evidence="5">The sequence shown here is derived from an EMBL/GenBank/DDBJ whole genome shotgun (WGS) entry which is preliminary data.</text>
</comment>
<keyword evidence="6" id="KW-1185">Reference proteome</keyword>
<name>A0ABQ1Q3N0_9BACI</name>
<sequence length="319" mass="36177">MANIRDVAKQAGVSVTTVSRVLNDHPYVTEEKRLAVEKAMEELGYYQNINAIHLSKGETRLIGVAVPFINHSYFSTLLNGIADQALVRDYNLVFYQTNYQEQEERKALEALKRKQVDGLLILSRASGWEAVDEYQEFGPIVVCESSNHTRIPCVSVDHYEAFRFGMRYMIQKGHRHIGYCIGRMNGTNSNLREMAYCEELEFIEEPYRKDWVFNNCLTIEDGKRVANEYMSLEERPSALLITSDQVAAGFRMEAEKQGIRVPADVAILGFDNHPIAEALDLTTIELPLHEVGMSLVEKVSSKNPTSAIYPFELVERGSV</sequence>
<protein>
    <submittedName>
        <fullName evidence="5">LacI family transcriptional regulator</fullName>
    </submittedName>
</protein>
<dbReference type="PROSITE" id="PS50932">
    <property type="entry name" value="HTH_LACI_2"/>
    <property type="match status" value="1"/>
</dbReference>
<dbReference type="PANTHER" id="PTHR30146:SF105">
    <property type="entry name" value="CATABOLITE CONTROL PROTEIN B"/>
    <property type="match status" value="1"/>
</dbReference>
<reference evidence="6" key="1">
    <citation type="journal article" date="2019" name="Int. J. Syst. Evol. Microbiol.">
        <title>The Global Catalogue of Microorganisms (GCM) 10K type strain sequencing project: providing services to taxonomists for standard genome sequencing and annotation.</title>
        <authorList>
            <consortium name="The Broad Institute Genomics Platform"/>
            <consortium name="The Broad Institute Genome Sequencing Center for Infectious Disease"/>
            <person name="Wu L."/>
            <person name="Ma J."/>
        </authorList>
    </citation>
    <scope>NUCLEOTIDE SEQUENCE [LARGE SCALE GENOMIC DNA]</scope>
    <source>
        <strain evidence="6">CGMCC 1.15353</strain>
    </source>
</reference>
<dbReference type="PANTHER" id="PTHR30146">
    <property type="entry name" value="LACI-RELATED TRANSCRIPTIONAL REPRESSOR"/>
    <property type="match status" value="1"/>
</dbReference>
<evidence type="ECO:0000256" key="2">
    <source>
        <dbReference type="ARBA" id="ARBA00023125"/>
    </source>
</evidence>
<evidence type="ECO:0000313" key="5">
    <source>
        <dbReference type="EMBL" id="GGD11213.1"/>
    </source>
</evidence>
<accession>A0ABQ1Q3N0</accession>